<feature type="compositionally biased region" description="Polar residues" evidence="1">
    <location>
        <begin position="462"/>
        <end position="480"/>
    </location>
</feature>
<accession>A0A8K0XTG2</accession>
<name>A0A8K0XTG2_9AGAR</name>
<reference evidence="3" key="1">
    <citation type="journal article" date="2021" name="New Phytol.">
        <title>Evolutionary innovations through gain and loss of genes in the ectomycorrhizal Boletales.</title>
        <authorList>
            <person name="Wu G."/>
            <person name="Miyauchi S."/>
            <person name="Morin E."/>
            <person name="Kuo A."/>
            <person name="Drula E."/>
            <person name="Varga T."/>
            <person name="Kohler A."/>
            <person name="Feng B."/>
            <person name="Cao Y."/>
            <person name="Lipzen A."/>
            <person name="Daum C."/>
            <person name="Hundley H."/>
            <person name="Pangilinan J."/>
            <person name="Johnson J."/>
            <person name="Barry K."/>
            <person name="LaButti K."/>
            <person name="Ng V."/>
            <person name="Ahrendt S."/>
            <person name="Min B."/>
            <person name="Choi I.G."/>
            <person name="Park H."/>
            <person name="Plett J.M."/>
            <person name="Magnuson J."/>
            <person name="Spatafora J.W."/>
            <person name="Nagy L.G."/>
            <person name="Henrissat B."/>
            <person name="Grigoriev I.V."/>
            <person name="Yang Z.L."/>
            <person name="Xu J."/>
            <person name="Martin F.M."/>
        </authorList>
    </citation>
    <scope>NUCLEOTIDE SEQUENCE</scope>
    <source>
        <strain evidence="3">KKN 215</strain>
    </source>
</reference>
<proteinExistence type="predicted"/>
<comment type="caution">
    <text evidence="3">The sequence shown here is derived from an EMBL/GenBank/DDBJ whole genome shotgun (WGS) entry which is preliminary data.</text>
</comment>
<feature type="region of interest" description="Disordered" evidence="1">
    <location>
        <begin position="1"/>
        <end position="40"/>
    </location>
</feature>
<feature type="region of interest" description="Disordered" evidence="1">
    <location>
        <begin position="625"/>
        <end position="664"/>
    </location>
</feature>
<feature type="compositionally biased region" description="Low complexity" evidence="1">
    <location>
        <begin position="582"/>
        <end position="599"/>
    </location>
</feature>
<feature type="region of interest" description="Disordered" evidence="1">
    <location>
        <begin position="562"/>
        <end position="599"/>
    </location>
</feature>
<dbReference type="AlphaFoldDB" id="A0A8K0XTG2"/>
<dbReference type="Proteomes" id="UP000813824">
    <property type="component" value="Unassembled WGS sequence"/>
</dbReference>
<feature type="compositionally biased region" description="Acidic residues" evidence="1">
    <location>
        <begin position="8"/>
        <end position="18"/>
    </location>
</feature>
<evidence type="ECO:0000313" key="4">
    <source>
        <dbReference type="Proteomes" id="UP000813824"/>
    </source>
</evidence>
<sequence>MSCFSESDLTDFDDEEEVPLSSQKSSKKKPKDAPDEDGSYRIRGALKVPRVANYTTQSLHDQVMAGDIDLNPEYQRDVVWPETKQTGLIDSLFRNFYVPPVIFVVEMRDDGSEHRTCVDGKQRLTSINRFLQGQIPYKDPYSNEKLWFSLPADSRGKLLPEKYRKLFRNKQIVCIEYENLRPDNEREIFQRVQLGMALTKAEKLQAINTPRSNFARELMNAYVMERIGTYLVMDTNRGGAFKLSATAVMGIENWAEKHDIPTSVDAWINKNNEVSESTKQNSHTVLSIFSELTESQRLRNMLEIRGDDDKVKKFAPMEFVATCLLIHHYKDKLTMAQMAEAVRMMRRDVRGKEKDVRLNSRVSKLMSEFINKLKVKKLKADTGKPVASKTVPGGSKRKRDESADGSESEEEEEEEEVPTKRSRKAAAKAKATKKTPSKSATKTRDSAEPATPSLRLPRGPTALQSAPTVSQATATTPSTIDSRRRGSDIIVPKTEPSPTPAQIQPFQLAGSPPPPTPITPAANWPNPYPTPQGQTPSPNPNNYPNSTMFHPDRLAALRAAKEVTSGNNNTPQFWPPGNAGRGFPFTPPSSQFGSQQPQLQLPPGLEALLARIGNAGYDGSFGVYNQAIGQPQQQQQPPAVPIPAPNPGVGQGPDQGWAGQNKPQ</sequence>
<organism evidence="3 4">
    <name type="scientific">Cristinia sonorae</name>
    <dbReference type="NCBI Taxonomy" id="1940300"/>
    <lineage>
        <taxon>Eukaryota</taxon>
        <taxon>Fungi</taxon>
        <taxon>Dikarya</taxon>
        <taxon>Basidiomycota</taxon>
        <taxon>Agaricomycotina</taxon>
        <taxon>Agaricomycetes</taxon>
        <taxon>Agaricomycetidae</taxon>
        <taxon>Agaricales</taxon>
        <taxon>Pleurotineae</taxon>
        <taxon>Stephanosporaceae</taxon>
        <taxon>Cristinia</taxon>
    </lineage>
</organism>
<keyword evidence="4" id="KW-1185">Reference proteome</keyword>
<evidence type="ECO:0000259" key="2">
    <source>
        <dbReference type="Pfam" id="PF03235"/>
    </source>
</evidence>
<feature type="domain" description="GmrSD restriction endonucleases N-terminal" evidence="2">
    <location>
        <begin position="69"/>
        <end position="204"/>
    </location>
</feature>
<dbReference type="Pfam" id="PF03235">
    <property type="entry name" value="GmrSD_N"/>
    <property type="match status" value="1"/>
</dbReference>
<dbReference type="PANTHER" id="PTHR39639:SF1">
    <property type="entry name" value="DUF262 DOMAIN-CONTAINING PROTEIN"/>
    <property type="match status" value="1"/>
</dbReference>
<dbReference type="EMBL" id="JAEVFJ010000004">
    <property type="protein sequence ID" value="KAH8105329.1"/>
    <property type="molecule type" value="Genomic_DNA"/>
</dbReference>
<protein>
    <recommendedName>
        <fullName evidence="2">GmrSD restriction endonucleases N-terminal domain-containing protein</fullName>
    </recommendedName>
</protein>
<evidence type="ECO:0000256" key="1">
    <source>
        <dbReference type="SAM" id="MobiDB-lite"/>
    </source>
</evidence>
<feature type="region of interest" description="Disordered" evidence="1">
    <location>
        <begin position="380"/>
        <end position="549"/>
    </location>
</feature>
<dbReference type="InterPro" id="IPR004919">
    <property type="entry name" value="GmrSD_N"/>
</dbReference>
<feature type="compositionally biased region" description="Acidic residues" evidence="1">
    <location>
        <begin position="403"/>
        <end position="416"/>
    </location>
</feature>
<feature type="compositionally biased region" description="Low complexity" evidence="1">
    <location>
        <begin position="625"/>
        <end position="637"/>
    </location>
</feature>
<feature type="compositionally biased region" description="Basic residues" evidence="1">
    <location>
        <begin position="420"/>
        <end position="436"/>
    </location>
</feature>
<dbReference type="PANTHER" id="PTHR39639">
    <property type="entry name" value="CHROMOSOME 16, WHOLE GENOME SHOTGUN SEQUENCE"/>
    <property type="match status" value="1"/>
</dbReference>
<gene>
    <name evidence="3" type="ORF">BXZ70DRAFT_1004839</name>
</gene>
<evidence type="ECO:0000313" key="3">
    <source>
        <dbReference type="EMBL" id="KAH8105329.1"/>
    </source>
</evidence>
<dbReference type="OrthoDB" id="5419821at2759"/>